<dbReference type="Proteomes" id="UP000593565">
    <property type="component" value="Unassembled WGS sequence"/>
</dbReference>
<feature type="compositionally biased region" description="Basic and acidic residues" evidence="3">
    <location>
        <begin position="107"/>
        <end position="116"/>
    </location>
</feature>
<dbReference type="InterPro" id="IPR007111">
    <property type="entry name" value="NACHT_NTPase"/>
</dbReference>
<keyword evidence="6" id="KW-1185">Reference proteome</keyword>
<evidence type="ECO:0000256" key="1">
    <source>
        <dbReference type="ARBA" id="ARBA00022614"/>
    </source>
</evidence>
<evidence type="ECO:0000256" key="3">
    <source>
        <dbReference type="SAM" id="MobiDB-lite"/>
    </source>
</evidence>
<organism evidence="5 6">
    <name type="scientific">Ameiurus melas</name>
    <name type="common">Black bullhead</name>
    <name type="synonym">Silurus melas</name>
    <dbReference type="NCBI Taxonomy" id="219545"/>
    <lineage>
        <taxon>Eukaryota</taxon>
        <taxon>Metazoa</taxon>
        <taxon>Chordata</taxon>
        <taxon>Craniata</taxon>
        <taxon>Vertebrata</taxon>
        <taxon>Euteleostomi</taxon>
        <taxon>Actinopterygii</taxon>
        <taxon>Neopterygii</taxon>
        <taxon>Teleostei</taxon>
        <taxon>Ostariophysi</taxon>
        <taxon>Siluriformes</taxon>
        <taxon>Ictaluridae</taxon>
        <taxon>Ameiurus</taxon>
    </lineage>
</organism>
<dbReference type="InterPro" id="IPR051261">
    <property type="entry name" value="NLR"/>
</dbReference>
<keyword evidence="2" id="KW-0677">Repeat</keyword>
<dbReference type="EMBL" id="JAAGNN010000030">
    <property type="protein sequence ID" value="KAF4070266.1"/>
    <property type="molecule type" value="Genomic_DNA"/>
</dbReference>
<evidence type="ECO:0000259" key="4">
    <source>
        <dbReference type="Pfam" id="PF05729"/>
    </source>
</evidence>
<dbReference type="AlphaFoldDB" id="A0A7J5ZIF9"/>
<protein>
    <recommendedName>
        <fullName evidence="4">NACHT domain-containing protein</fullName>
    </recommendedName>
</protein>
<evidence type="ECO:0000313" key="5">
    <source>
        <dbReference type="EMBL" id="KAF4070266.1"/>
    </source>
</evidence>
<proteinExistence type="predicted"/>
<keyword evidence="1" id="KW-0433">Leucine-rich repeat</keyword>
<evidence type="ECO:0000313" key="6">
    <source>
        <dbReference type="Proteomes" id="UP000593565"/>
    </source>
</evidence>
<feature type="domain" description="NACHT" evidence="4">
    <location>
        <begin position="2"/>
        <end position="58"/>
    </location>
</feature>
<dbReference type="PANTHER" id="PTHR24106">
    <property type="entry name" value="NACHT, LRR AND CARD DOMAINS-CONTAINING"/>
    <property type="match status" value="1"/>
</dbReference>
<dbReference type="Pfam" id="PF05729">
    <property type="entry name" value="NACHT"/>
    <property type="match status" value="1"/>
</dbReference>
<gene>
    <name evidence="5" type="ORF">AMELA_G00293170</name>
</gene>
<name>A0A7J5ZIF9_AMEME</name>
<feature type="region of interest" description="Disordered" evidence="3">
    <location>
        <begin position="104"/>
        <end position="130"/>
    </location>
</feature>
<accession>A0A7J5ZIF9</accession>
<comment type="caution">
    <text evidence="5">The sequence shown here is derived from an EMBL/GenBank/DDBJ whole genome shotgun (WGS) entry which is preliminary data.</text>
</comment>
<reference evidence="5 6" key="1">
    <citation type="submission" date="2020-02" db="EMBL/GenBank/DDBJ databases">
        <title>A chromosome-scale genome assembly of the black bullhead catfish (Ameiurus melas).</title>
        <authorList>
            <person name="Wen M."/>
            <person name="Zham M."/>
            <person name="Cabau C."/>
            <person name="Klopp C."/>
            <person name="Donnadieu C."/>
            <person name="Roques C."/>
            <person name="Bouchez O."/>
            <person name="Lampietro C."/>
            <person name="Jouanno E."/>
            <person name="Herpin A."/>
            <person name="Louis A."/>
            <person name="Berthelot C."/>
            <person name="Parey E."/>
            <person name="Roest-Crollius H."/>
            <person name="Braasch I."/>
            <person name="Postlethwait J."/>
            <person name="Robinson-Rechavi M."/>
            <person name="Echchiki A."/>
            <person name="Begum T."/>
            <person name="Montfort J."/>
            <person name="Schartl M."/>
            <person name="Bobe J."/>
            <person name="Guiguen Y."/>
        </authorList>
    </citation>
    <scope>NUCLEOTIDE SEQUENCE [LARGE SCALE GENOMIC DNA]</scope>
    <source>
        <strain evidence="5">M_S1</strain>
        <tissue evidence="5">Blood</tissue>
    </source>
</reference>
<sequence length="130" mass="14887">MLLTNLIKGNLLPSAFLWITSRPGAANQIPPECVDQVTEVRGFSDPQKEEYFRKRISDQSLANKIISHMKFSRSIYIMCHIPVFCWISATVLERMLCETEWTDPQDSDLKDQEVSEHLSQTQGPKVATEM</sequence>
<evidence type="ECO:0000256" key="2">
    <source>
        <dbReference type="ARBA" id="ARBA00022737"/>
    </source>
</evidence>